<comment type="caution">
    <text evidence="3">The sequence shown here is derived from an EMBL/GenBank/DDBJ whole genome shotgun (WGS) entry which is preliminary data.</text>
</comment>
<evidence type="ECO:0000313" key="3">
    <source>
        <dbReference type="EMBL" id="TRM59765.1"/>
    </source>
</evidence>
<evidence type="ECO:0000256" key="2">
    <source>
        <dbReference type="SAM" id="Phobius"/>
    </source>
</evidence>
<proteinExistence type="predicted"/>
<sequence>MPSPADARQGVPYSSDARRRRRLERLTTLVVYKSRGTWGDRGSTPAFSPSSLTCPPVVGFFLLLSPRRRRTRLDVADLASTSPPFRAYSPPPPASSTASYSRPTVALDDAQHLLFVGEVDGHCECEETVINEDMDEEIKVVEASPSRTSRPTRASRSARTSRSDCVTFAFGALGVTFVSVRRHLRLALAATFAFAFALAATFAFLPSSRSHRTSTLQTPTSARPTHSPITPNTQRRSPRLFICVLDLTGHSHIRPATS</sequence>
<keyword evidence="2" id="KW-0812">Transmembrane</keyword>
<dbReference type="AlphaFoldDB" id="A0A550C4Q6"/>
<keyword evidence="2" id="KW-1133">Transmembrane helix</keyword>
<dbReference type="EMBL" id="VDMD01000026">
    <property type="protein sequence ID" value="TRM59765.1"/>
    <property type="molecule type" value="Genomic_DNA"/>
</dbReference>
<dbReference type="Proteomes" id="UP000320762">
    <property type="component" value="Unassembled WGS sequence"/>
</dbReference>
<feature type="region of interest" description="Disordered" evidence="1">
    <location>
        <begin position="81"/>
        <end position="100"/>
    </location>
</feature>
<accession>A0A550C4Q6</accession>
<feature type="transmembrane region" description="Helical" evidence="2">
    <location>
        <begin position="186"/>
        <end position="205"/>
    </location>
</feature>
<evidence type="ECO:0000256" key="1">
    <source>
        <dbReference type="SAM" id="MobiDB-lite"/>
    </source>
</evidence>
<gene>
    <name evidence="3" type="ORF">BD626DRAFT_633024</name>
</gene>
<reference evidence="3 4" key="1">
    <citation type="journal article" date="2019" name="New Phytol.">
        <title>Comparative genomics reveals unique wood-decay strategies and fruiting body development in the Schizophyllaceae.</title>
        <authorList>
            <person name="Almasi E."/>
            <person name="Sahu N."/>
            <person name="Krizsan K."/>
            <person name="Balint B."/>
            <person name="Kovacs G.M."/>
            <person name="Kiss B."/>
            <person name="Cseklye J."/>
            <person name="Drula E."/>
            <person name="Henrissat B."/>
            <person name="Nagy I."/>
            <person name="Chovatia M."/>
            <person name="Adam C."/>
            <person name="LaButti K."/>
            <person name="Lipzen A."/>
            <person name="Riley R."/>
            <person name="Grigoriev I.V."/>
            <person name="Nagy L.G."/>
        </authorList>
    </citation>
    <scope>NUCLEOTIDE SEQUENCE [LARGE SCALE GENOMIC DNA]</scope>
    <source>
        <strain evidence="3 4">NL-1724</strain>
    </source>
</reference>
<organism evidence="3 4">
    <name type="scientific">Schizophyllum amplum</name>
    <dbReference type="NCBI Taxonomy" id="97359"/>
    <lineage>
        <taxon>Eukaryota</taxon>
        <taxon>Fungi</taxon>
        <taxon>Dikarya</taxon>
        <taxon>Basidiomycota</taxon>
        <taxon>Agaricomycotina</taxon>
        <taxon>Agaricomycetes</taxon>
        <taxon>Agaricomycetidae</taxon>
        <taxon>Agaricales</taxon>
        <taxon>Schizophyllaceae</taxon>
        <taxon>Schizophyllum</taxon>
    </lineage>
</organism>
<protein>
    <submittedName>
        <fullName evidence="3">Uncharacterized protein</fullName>
    </submittedName>
</protein>
<keyword evidence="2" id="KW-0472">Membrane</keyword>
<name>A0A550C4Q6_9AGAR</name>
<evidence type="ECO:0000313" key="4">
    <source>
        <dbReference type="Proteomes" id="UP000320762"/>
    </source>
</evidence>
<keyword evidence="4" id="KW-1185">Reference proteome</keyword>
<feature type="region of interest" description="Disordered" evidence="1">
    <location>
        <begin position="213"/>
        <end position="234"/>
    </location>
</feature>